<proteinExistence type="predicted"/>
<keyword evidence="2" id="KW-1185">Reference proteome</keyword>
<gene>
    <name evidence="1" type="ORF">K491DRAFT_762222</name>
</gene>
<protein>
    <submittedName>
        <fullName evidence="1">Uncharacterized protein</fullName>
    </submittedName>
</protein>
<accession>A0A6A6SSZ2</accession>
<name>A0A6A6SSZ2_9PLEO</name>
<evidence type="ECO:0000313" key="1">
    <source>
        <dbReference type="EMBL" id="KAF2649693.1"/>
    </source>
</evidence>
<dbReference type="AlphaFoldDB" id="A0A6A6SSZ2"/>
<dbReference type="OrthoDB" id="5062850at2759"/>
<organism evidence="1 2">
    <name type="scientific">Lophiostoma macrostomum CBS 122681</name>
    <dbReference type="NCBI Taxonomy" id="1314788"/>
    <lineage>
        <taxon>Eukaryota</taxon>
        <taxon>Fungi</taxon>
        <taxon>Dikarya</taxon>
        <taxon>Ascomycota</taxon>
        <taxon>Pezizomycotina</taxon>
        <taxon>Dothideomycetes</taxon>
        <taxon>Pleosporomycetidae</taxon>
        <taxon>Pleosporales</taxon>
        <taxon>Lophiostomataceae</taxon>
        <taxon>Lophiostoma</taxon>
    </lineage>
</organism>
<sequence>MSQSRFLGLPRELRDIIYQYYVLEDGGYIFNPDSRKLEAPGNRPISMALMFTCRNVAAEMRGVALKTNTINFFTWNSDSTRTDAHLFAARRWGQVPSVHRDFIDYAWQLLSDEPDFAREATDSPWRPLEGPFDPARIASIDAKPWLIPTTEDIRVLYDTVWLQTALLNTCRNGSKGERVSKHRKYRYSAAAVAVKFISSIPESTRLQFRSIVLHEDREAVAFPQCHGRGLIPYCTENRKLRIERRVDLWRNAFMSEFSNAVGLIADDSEYTGVASDELDATAVTRPLVPWITEALALPSLGMPIGAFTLLLNGDPTALKTSEVFATVTRDAAWQAALDQWYIYRDITPTWFERREHVCYRFEGFPECVRDLVEHRPGSLVRCNFHVDDVWDADRIFNENRHLGSVEDWEEELCRHRTTRFQTSSPLPSWLELQREEVHRGAAGVDK</sequence>
<dbReference type="Proteomes" id="UP000799324">
    <property type="component" value="Unassembled WGS sequence"/>
</dbReference>
<evidence type="ECO:0000313" key="2">
    <source>
        <dbReference type="Proteomes" id="UP000799324"/>
    </source>
</evidence>
<reference evidence="1" key="1">
    <citation type="journal article" date="2020" name="Stud. Mycol.">
        <title>101 Dothideomycetes genomes: a test case for predicting lifestyles and emergence of pathogens.</title>
        <authorList>
            <person name="Haridas S."/>
            <person name="Albert R."/>
            <person name="Binder M."/>
            <person name="Bloem J."/>
            <person name="Labutti K."/>
            <person name="Salamov A."/>
            <person name="Andreopoulos B."/>
            <person name="Baker S."/>
            <person name="Barry K."/>
            <person name="Bills G."/>
            <person name="Bluhm B."/>
            <person name="Cannon C."/>
            <person name="Castanera R."/>
            <person name="Culley D."/>
            <person name="Daum C."/>
            <person name="Ezra D."/>
            <person name="Gonzalez J."/>
            <person name="Henrissat B."/>
            <person name="Kuo A."/>
            <person name="Liang C."/>
            <person name="Lipzen A."/>
            <person name="Lutzoni F."/>
            <person name="Magnuson J."/>
            <person name="Mondo S."/>
            <person name="Nolan M."/>
            <person name="Ohm R."/>
            <person name="Pangilinan J."/>
            <person name="Park H.-J."/>
            <person name="Ramirez L."/>
            <person name="Alfaro M."/>
            <person name="Sun H."/>
            <person name="Tritt A."/>
            <person name="Yoshinaga Y."/>
            <person name="Zwiers L.-H."/>
            <person name="Turgeon B."/>
            <person name="Goodwin S."/>
            <person name="Spatafora J."/>
            <person name="Crous P."/>
            <person name="Grigoriev I."/>
        </authorList>
    </citation>
    <scope>NUCLEOTIDE SEQUENCE</scope>
    <source>
        <strain evidence="1">CBS 122681</strain>
    </source>
</reference>
<dbReference type="EMBL" id="MU004482">
    <property type="protein sequence ID" value="KAF2649693.1"/>
    <property type="molecule type" value="Genomic_DNA"/>
</dbReference>